<dbReference type="NCBIfam" id="TIGR03696">
    <property type="entry name" value="Rhs_assc_core"/>
    <property type="match status" value="1"/>
</dbReference>
<dbReference type="InterPro" id="IPR031325">
    <property type="entry name" value="RHS_repeat"/>
</dbReference>
<dbReference type="PANTHER" id="PTHR32305">
    <property type="match status" value="1"/>
</dbReference>
<dbReference type="EMBL" id="JBHLWN010000028">
    <property type="protein sequence ID" value="MFC0212338.1"/>
    <property type="molecule type" value="Genomic_DNA"/>
</dbReference>
<sequence>MKKIIIFLLLMSLVSSMLPPGKIDAETFAVSGESDQVIQANEDQGILSISNLSTAFGVAAEDISFALNYGYTLTEIYQALKQRQQDGTAFQTHLEQINPSVKQKQNELMRMIEETVKYQSVTDSTYSSKESNATSMTTSERETTYTLTKSTVTDSTYGTLKSMGVTSTSERPSTYDESVLNRLEVKSDQAPYSVANGNEAISTLSGNLNLSYTDLTLPGRNGLSFYLTRKYDSSESNFFEKNVDVVQLWNNRFLPKFHYFIYYYPNGKDRAPGESEGYMINNLRYDYYGSTLDRTVGANREDSEWSGRFYYVYAYGIPELERKKLETGLYKATNPQVDDPMIWYFFSLQARYGKVGFVAKMYPTGEVISQGGDFQGLGVRNAARATKVSPLGRGWDWDIPEIESKNNHIYLRLQGGATYEIGSNNNLIGYPWKDLNLTSDTSVVVNGKTSYRRLTSLQGIKQYFSPEGKLIQTSDAYGNSIQYNYAIVPPYGEVLTKVVDALGNQINISYSATEVTATMGDKVVRYTKRLAPGTDKELLDSATDAGGRTLRYSYDVFAGSFNLLPHYYEPENNFYALLKGVEHPTGARTEYSYEKQSRTVGKQSESEEYYRVHSREDVLYNVDGTVKQKSNRVTFTGGDTSYGYSTNFHTTTDNGLFKTIYTYKKQYIDENTPPVYYNTDIVQEAGADKRSIKQTFDETRKLPVPNDVTSTVTSNAVTSEAVTVKRTYDDYGNVVTETDPKNVTTTYAYDPNTHLQTSILRPVADGISSYTELIRNTQGNVTQLTVRENLNTGTLKQQVNYGYDPYGNVTLITIRDDSRNVSISQEYGYNAGFVTKQTMNVTDADNEVSSITRQAEYNKLTGDLTKYIDSKDNATKYEYDALGRITKEVLPDQNYTAIEYDDRNNIVTVTDLAGIKSVRKYNAIGQIEKETIGQNYKTYGYDAYGRQIWSMDANNRRTETAYDAWNRVIQVSFPGLVNPDTETITYDDINRTKTTTDAESNHYRETYDISGQLLKKEWVKATGNVLLGIYSYDYAGHPITITDGNGNQTKNQYDILGRLISVTDPLSNIHRYTYSLAGNLVEMIYPDGNKIQKHYDETGKVIKRIDPSGQMDKYYYDGNGNVIRHVDRKGQVKTFEYDAQRDFLTKSITPQETISYSYDAAGRRLTMTDNTGMTQYKYEQATGYLHEITYADGRTIQYQYDTLGNRTSSTDPFGFTTAYGYDIRYRLNGVGNAVNNWEASYTYKKNGLTDVVSLKNGMNSTYGFDGANLISLVQNKSNGINVNTFGYSYDNNYNQTGKTENGTSFSFGYDKLNRIATSTQFQESYTYDSRGNRQTMHRNQQINPTDASYDYDDRNRLIKVTLSGGKVVSYKYNGDGLLYERTEGGQTTRYYYDGSSVIAEGMVQTDGKAVLKARYLRGNGLVARVDASGNKTYYLHNGHGDIIGLADVNGNTLNTYSYDIWGNPTSTVEQVQQPFRYSGEYWDSSTGLQYLRARWYDPSIGRFINEDSYEGDITNPLSLNLYTYVENNPLRYVDPTGHVKVSDNDDLIALTDVFTKKWDSYQKSINTLQQSISTCNNTVSCRQAQSNLDIIEGYKELQKGLEMMADAVRVTYYKIHNTGLPSDVKYRDSGVDAPDITNQFNGLMNGFKADYGGYEADAATKLKTFWGVVETGSRVDVKNSVFKHSNYYTFENEMYRRDDLGNIYFGYAGKVFGYSDTFLKAGAGVYQIYSGTSQVSYYSSWFDDPRDQAMIQLGISIYGR</sequence>
<name>A0ABV6DI49_9BACL</name>
<proteinExistence type="predicted"/>
<protein>
    <submittedName>
        <fullName evidence="5">RHS repeat-associated core domain-containing protein</fullName>
    </submittedName>
</protein>
<dbReference type="Proteomes" id="UP001589776">
    <property type="component" value="Unassembled WGS sequence"/>
</dbReference>
<comment type="caution">
    <text evidence="5">The sequence shown here is derived from an EMBL/GenBank/DDBJ whole genome shotgun (WGS) entry which is preliminary data.</text>
</comment>
<feature type="domain" description="Bacterial toxin 44" evidence="3">
    <location>
        <begin position="1682"/>
        <end position="1758"/>
    </location>
</feature>
<dbReference type="InterPro" id="IPR050708">
    <property type="entry name" value="T6SS_VgrG/RHS"/>
</dbReference>
<evidence type="ECO:0000256" key="1">
    <source>
        <dbReference type="ARBA" id="ARBA00022737"/>
    </source>
</evidence>
<keyword evidence="1" id="KW-0677">Repeat</keyword>
<dbReference type="RefSeq" id="WP_377469488.1">
    <property type="nucleotide sequence ID" value="NZ_JBHLWN010000028.1"/>
</dbReference>
<feature type="signal peptide" evidence="2">
    <location>
        <begin position="1"/>
        <end position="17"/>
    </location>
</feature>
<evidence type="ECO:0000256" key="2">
    <source>
        <dbReference type="SAM" id="SignalP"/>
    </source>
</evidence>
<dbReference type="InterPro" id="IPR006530">
    <property type="entry name" value="YD"/>
</dbReference>
<accession>A0ABV6DI49</accession>
<dbReference type="NCBIfam" id="TIGR01643">
    <property type="entry name" value="YD_repeat_2x"/>
    <property type="match status" value="6"/>
</dbReference>
<keyword evidence="6" id="KW-1185">Reference proteome</keyword>
<evidence type="ECO:0000259" key="4">
    <source>
        <dbReference type="Pfam" id="PF25023"/>
    </source>
</evidence>
<keyword evidence="2" id="KW-0732">Signal</keyword>
<evidence type="ECO:0000259" key="3">
    <source>
        <dbReference type="Pfam" id="PF15607"/>
    </source>
</evidence>
<dbReference type="PANTHER" id="PTHR32305:SF15">
    <property type="entry name" value="PROTEIN RHSA-RELATED"/>
    <property type="match status" value="1"/>
</dbReference>
<dbReference type="Gene3D" id="2.180.10.10">
    <property type="entry name" value="RHS repeat-associated core"/>
    <property type="match status" value="4"/>
</dbReference>
<gene>
    <name evidence="5" type="ORF">ACFFK0_07675</name>
</gene>
<dbReference type="InterPro" id="IPR056823">
    <property type="entry name" value="TEN-like_YD-shell"/>
</dbReference>
<reference evidence="5 6" key="1">
    <citation type="submission" date="2024-09" db="EMBL/GenBank/DDBJ databases">
        <authorList>
            <person name="Sun Q."/>
            <person name="Mori K."/>
        </authorList>
    </citation>
    <scope>NUCLEOTIDE SEQUENCE [LARGE SCALE GENOMIC DNA]</scope>
    <source>
        <strain evidence="5 6">CCM 7759</strain>
    </source>
</reference>
<organism evidence="5 6">
    <name type="scientific">Paenibacillus chartarius</name>
    <dbReference type="NCBI Taxonomy" id="747481"/>
    <lineage>
        <taxon>Bacteria</taxon>
        <taxon>Bacillati</taxon>
        <taxon>Bacillota</taxon>
        <taxon>Bacilli</taxon>
        <taxon>Bacillales</taxon>
        <taxon>Paenibacillaceae</taxon>
        <taxon>Paenibacillus</taxon>
    </lineage>
</organism>
<feature type="domain" description="Teneurin-like YD-shell" evidence="4">
    <location>
        <begin position="983"/>
        <end position="1200"/>
    </location>
</feature>
<dbReference type="Pfam" id="PF05593">
    <property type="entry name" value="RHS_repeat"/>
    <property type="match status" value="1"/>
</dbReference>
<dbReference type="Pfam" id="PF25023">
    <property type="entry name" value="TEN_YD-shell"/>
    <property type="match status" value="2"/>
</dbReference>
<dbReference type="Pfam" id="PF15607">
    <property type="entry name" value="Ntox44"/>
    <property type="match status" value="1"/>
</dbReference>
<evidence type="ECO:0000313" key="5">
    <source>
        <dbReference type="EMBL" id="MFC0212338.1"/>
    </source>
</evidence>
<feature type="domain" description="Teneurin-like YD-shell" evidence="4">
    <location>
        <begin position="1259"/>
        <end position="1529"/>
    </location>
</feature>
<evidence type="ECO:0000313" key="6">
    <source>
        <dbReference type="Proteomes" id="UP001589776"/>
    </source>
</evidence>
<dbReference type="InterPro" id="IPR022385">
    <property type="entry name" value="Rhs_assc_core"/>
</dbReference>
<feature type="chain" id="PRO_5045101118" evidence="2">
    <location>
        <begin position="18"/>
        <end position="1760"/>
    </location>
</feature>
<dbReference type="InterPro" id="IPR028946">
    <property type="entry name" value="Ntox44"/>
</dbReference>